<keyword evidence="6" id="KW-1185">Reference proteome</keyword>
<comment type="similarity">
    <text evidence="1">Belongs to the protein disulfide isomerase family.</text>
</comment>
<reference evidence="5 6" key="1">
    <citation type="journal article" date="2021" name="Sci. Rep.">
        <title>The genome of the diatom Chaetoceros tenuissimus carries an ancient integrated fragment of an extant virus.</title>
        <authorList>
            <person name="Hongo Y."/>
            <person name="Kimura K."/>
            <person name="Takaki Y."/>
            <person name="Yoshida Y."/>
            <person name="Baba S."/>
            <person name="Kobayashi G."/>
            <person name="Nagasaki K."/>
            <person name="Hano T."/>
            <person name="Tomaru Y."/>
        </authorList>
    </citation>
    <scope>NUCLEOTIDE SEQUENCE [LARGE SCALE GENOMIC DNA]</scope>
    <source>
        <strain evidence="5 6">NIES-3715</strain>
    </source>
</reference>
<name>A0AAD3D860_9STRA</name>
<evidence type="ECO:0000256" key="2">
    <source>
        <dbReference type="ARBA" id="ARBA00022729"/>
    </source>
</evidence>
<keyword evidence="3" id="KW-0175">Coiled coil</keyword>
<sequence length="168" mass="18657">MAADWEKLAEEITDPNIMIAEVDCTAEDSEQVCDENGVEGFPTLKFGDSSFLDNYEGGRDFDSMSSFAKTSLKATCSPKNIDLCSDDQKEIIGKFLAMSEEDLEEKLIEVEDLLDDMDEKFEESTESLQSRYEEMQAKTEATKNEAKKKADYGILKAVLASKSSGGEL</sequence>
<proteinExistence type="inferred from homology"/>
<comment type="caution">
    <text evidence="5">The sequence shown here is derived from an EMBL/GenBank/DDBJ whole genome shotgun (WGS) entry which is preliminary data.</text>
</comment>
<dbReference type="Gene3D" id="3.40.30.10">
    <property type="entry name" value="Glutaredoxin"/>
    <property type="match status" value="1"/>
</dbReference>
<evidence type="ECO:0000313" key="6">
    <source>
        <dbReference type="Proteomes" id="UP001054902"/>
    </source>
</evidence>
<dbReference type="PANTHER" id="PTHR45672:SF3">
    <property type="entry name" value="THIOREDOXIN DOMAIN-CONTAINING PROTEIN 5"/>
    <property type="match status" value="1"/>
</dbReference>
<dbReference type="CDD" id="cd02961">
    <property type="entry name" value="PDI_a_family"/>
    <property type="match status" value="1"/>
</dbReference>
<dbReference type="GO" id="GO:0003756">
    <property type="term" value="F:protein disulfide isomerase activity"/>
    <property type="evidence" value="ECO:0007669"/>
    <property type="project" value="TreeGrafter"/>
</dbReference>
<dbReference type="Proteomes" id="UP001054902">
    <property type="component" value="Unassembled WGS sequence"/>
</dbReference>
<dbReference type="GO" id="GO:0006457">
    <property type="term" value="P:protein folding"/>
    <property type="evidence" value="ECO:0007669"/>
    <property type="project" value="TreeGrafter"/>
</dbReference>
<dbReference type="SUPFAM" id="SSF52833">
    <property type="entry name" value="Thioredoxin-like"/>
    <property type="match status" value="1"/>
</dbReference>
<protein>
    <submittedName>
        <fullName evidence="5">Thioredoxin domain-containing protein 5</fullName>
    </submittedName>
</protein>
<evidence type="ECO:0000259" key="4">
    <source>
        <dbReference type="Pfam" id="PF00085"/>
    </source>
</evidence>
<gene>
    <name evidence="5" type="ORF">CTEN210_16112</name>
</gene>
<evidence type="ECO:0000256" key="3">
    <source>
        <dbReference type="SAM" id="Coils"/>
    </source>
</evidence>
<keyword evidence="2" id="KW-0732">Signal</keyword>
<dbReference type="EMBL" id="BLLK01000069">
    <property type="protein sequence ID" value="GFH59636.1"/>
    <property type="molecule type" value="Genomic_DNA"/>
</dbReference>
<dbReference type="InterPro" id="IPR051063">
    <property type="entry name" value="PDI"/>
</dbReference>
<dbReference type="InterPro" id="IPR013766">
    <property type="entry name" value="Thioredoxin_domain"/>
</dbReference>
<feature type="domain" description="Thioredoxin" evidence="4">
    <location>
        <begin position="1"/>
        <end position="69"/>
    </location>
</feature>
<dbReference type="AlphaFoldDB" id="A0AAD3D860"/>
<dbReference type="Pfam" id="PF00085">
    <property type="entry name" value="Thioredoxin"/>
    <property type="match status" value="1"/>
</dbReference>
<accession>A0AAD3D860</accession>
<dbReference type="GO" id="GO:0005783">
    <property type="term" value="C:endoplasmic reticulum"/>
    <property type="evidence" value="ECO:0007669"/>
    <property type="project" value="TreeGrafter"/>
</dbReference>
<dbReference type="PANTHER" id="PTHR45672">
    <property type="entry name" value="PROTEIN DISULFIDE-ISOMERASE C17H9.14C-RELATED"/>
    <property type="match status" value="1"/>
</dbReference>
<evidence type="ECO:0000256" key="1">
    <source>
        <dbReference type="ARBA" id="ARBA00006347"/>
    </source>
</evidence>
<dbReference type="InterPro" id="IPR036249">
    <property type="entry name" value="Thioredoxin-like_sf"/>
</dbReference>
<evidence type="ECO:0000313" key="5">
    <source>
        <dbReference type="EMBL" id="GFH59636.1"/>
    </source>
</evidence>
<feature type="coiled-coil region" evidence="3">
    <location>
        <begin position="96"/>
        <end position="145"/>
    </location>
</feature>
<organism evidence="5 6">
    <name type="scientific">Chaetoceros tenuissimus</name>
    <dbReference type="NCBI Taxonomy" id="426638"/>
    <lineage>
        <taxon>Eukaryota</taxon>
        <taxon>Sar</taxon>
        <taxon>Stramenopiles</taxon>
        <taxon>Ochrophyta</taxon>
        <taxon>Bacillariophyta</taxon>
        <taxon>Coscinodiscophyceae</taxon>
        <taxon>Chaetocerotophycidae</taxon>
        <taxon>Chaetocerotales</taxon>
        <taxon>Chaetocerotaceae</taxon>
        <taxon>Chaetoceros</taxon>
    </lineage>
</organism>